<sequence>MEGMSKFVKGVVAIISIVTIIGLVPIKAFANINNLDKVEENIYSHLENRDTNIKFLYTGDKKEFEKNIAKVIEAAYKKNDYIERSWVEITPTAKVVNGGIETDINITYLTDKNQEEYINAELKKESDLIFMNCKNDYDKVKAINEYLINRYEYDYTYKSVDIYSALTSGKTICQGYAMTAYKMLNYAGIENRIVVGSASGTSHSWNLIKLDGKWYHLDITNNDATKSNKYFLVTDKYLESNNYSWNKCEYPISMD</sequence>
<feature type="domain" description="Transglutaminase-like" evidence="2">
    <location>
        <begin position="165"/>
        <end position="221"/>
    </location>
</feature>
<dbReference type="EMBL" id="KJ776578">
    <property type="protein sequence ID" value="AIW54599.1"/>
    <property type="molecule type" value="Genomic_DNA"/>
</dbReference>
<organism evidence="5">
    <name type="scientific">Clostridium botulinum</name>
    <dbReference type="NCBI Taxonomy" id="1491"/>
    <lineage>
        <taxon>Bacteria</taxon>
        <taxon>Bacillati</taxon>
        <taxon>Bacillota</taxon>
        <taxon>Clostridia</taxon>
        <taxon>Eubacteriales</taxon>
        <taxon>Clostridiaceae</taxon>
        <taxon>Clostridium</taxon>
    </lineage>
</organism>
<dbReference type="SUPFAM" id="SSF54001">
    <property type="entry name" value="Cysteine proteinases"/>
    <property type="match status" value="1"/>
</dbReference>
<feature type="transmembrane region" description="Helical" evidence="1">
    <location>
        <begin position="7"/>
        <end position="26"/>
    </location>
</feature>
<keyword evidence="5" id="KW-0614">Plasmid</keyword>
<dbReference type="GO" id="GO:0005737">
    <property type="term" value="C:cytoplasm"/>
    <property type="evidence" value="ECO:0007669"/>
    <property type="project" value="TreeGrafter"/>
</dbReference>
<evidence type="ECO:0000313" key="6">
    <source>
        <dbReference type="EMBL" id="AIW54848.1"/>
    </source>
</evidence>
<dbReference type="Gene3D" id="3.10.620.30">
    <property type="match status" value="1"/>
</dbReference>
<dbReference type="InterPro" id="IPR052557">
    <property type="entry name" value="CAP/Cytokinesis_protein"/>
</dbReference>
<evidence type="ECO:0000313" key="5">
    <source>
        <dbReference type="EMBL" id="AIW54781.1"/>
    </source>
</evidence>
<geneLocation type="plasmid" evidence="4">
    <name>pCDC5900</name>
</geneLocation>
<dbReference type="InterPro" id="IPR002931">
    <property type="entry name" value="Transglutaminase-like"/>
</dbReference>
<proteinExistence type="predicted"/>
<dbReference type="PANTHER" id="PTHR46333:SF2">
    <property type="entry name" value="CYTOKINESIS PROTEIN 3"/>
    <property type="match status" value="1"/>
</dbReference>
<dbReference type="InterPro" id="IPR038765">
    <property type="entry name" value="Papain-like_cys_pep_sf"/>
</dbReference>
<keyword evidence="1" id="KW-1133">Transmembrane helix</keyword>
<dbReference type="AlphaFoldDB" id="A0A0A0UTD4"/>
<dbReference type="EMBL" id="KJ776581">
    <property type="protein sequence ID" value="AIW54781.1"/>
    <property type="molecule type" value="Genomic_DNA"/>
</dbReference>
<evidence type="ECO:0000256" key="1">
    <source>
        <dbReference type="SAM" id="Phobius"/>
    </source>
</evidence>
<name>A0A0A0UTD4_CLOBO</name>
<geneLocation type="plasmid" evidence="5">
    <name>p05/025</name>
</geneLocation>
<dbReference type="PANTHER" id="PTHR46333">
    <property type="entry name" value="CYTOKINESIS PROTEIN 3"/>
    <property type="match status" value="1"/>
</dbReference>
<keyword evidence="1" id="KW-0472">Membrane</keyword>
<evidence type="ECO:0000313" key="4">
    <source>
        <dbReference type="EMBL" id="AIW54719.1"/>
    </source>
</evidence>
<dbReference type="Pfam" id="PF01841">
    <property type="entry name" value="Transglut_core"/>
    <property type="match status" value="1"/>
</dbReference>
<geneLocation type="plasmid" evidence="6">
    <name>pCDC3897</name>
</geneLocation>
<dbReference type="EMBL" id="KJ776580">
    <property type="protein sequence ID" value="AIW54719.1"/>
    <property type="molecule type" value="Genomic_DNA"/>
</dbReference>
<dbReference type="SMART" id="SM00460">
    <property type="entry name" value="TGc"/>
    <property type="match status" value="1"/>
</dbReference>
<accession>A0A0A0UTD4</accession>
<geneLocation type="plasmid" evidence="3">
    <name>pCDC3875</name>
</geneLocation>
<reference evidence="5" key="1">
    <citation type="journal article" date="2014" name="Genome Biol. Evol.">
        <title>Three classes of plasmid (47-63 kb) carry the type B neurotoxin gene cluster of group II Clostridium botulinum.</title>
        <authorList>
            <person name="Carter A.T."/>
            <person name="Austin J.W."/>
            <person name="Weedmark K.A."/>
            <person name="Corbett C."/>
            <person name="Peck M.W."/>
        </authorList>
    </citation>
    <scope>NUCLEOTIDE SEQUENCE</scope>
    <source>
        <strain evidence="3">CDC3875</strain>
        <strain evidence="6">CDC3897</strain>
        <strain evidence="4">CDC5900</strain>
        <strain evidence="5">IFR_05/025</strain>
        <plasmid evidence="5">p05/025</plasmid>
        <plasmid evidence="3">pCDC3875</plasmid>
        <plasmid evidence="6">pCDC3897</plasmid>
        <plasmid evidence="4">pCDC5900</plasmid>
    </source>
</reference>
<evidence type="ECO:0000313" key="3">
    <source>
        <dbReference type="EMBL" id="AIW54599.1"/>
    </source>
</evidence>
<dbReference type="EMBL" id="KJ776582">
    <property type="protein sequence ID" value="AIW54848.1"/>
    <property type="molecule type" value="Genomic_DNA"/>
</dbReference>
<keyword evidence="1" id="KW-0812">Transmembrane</keyword>
<evidence type="ECO:0000259" key="2">
    <source>
        <dbReference type="SMART" id="SM00460"/>
    </source>
</evidence>
<protein>
    <submittedName>
        <fullName evidence="5">Putative transglutaminase family protein</fullName>
    </submittedName>
</protein>